<accession>A0A5A9PM20</accession>
<dbReference type="PANTHER" id="PTHR38706">
    <property type="entry name" value="SI:CH211-198C19.1-RELATED"/>
    <property type="match status" value="1"/>
</dbReference>
<proteinExistence type="predicted"/>
<organism evidence="1 2">
    <name type="scientific">Triplophysa tibetana</name>
    <dbReference type="NCBI Taxonomy" id="1572043"/>
    <lineage>
        <taxon>Eukaryota</taxon>
        <taxon>Metazoa</taxon>
        <taxon>Chordata</taxon>
        <taxon>Craniata</taxon>
        <taxon>Vertebrata</taxon>
        <taxon>Euteleostomi</taxon>
        <taxon>Actinopterygii</taxon>
        <taxon>Neopterygii</taxon>
        <taxon>Teleostei</taxon>
        <taxon>Ostariophysi</taxon>
        <taxon>Cypriniformes</taxon>
        <taxon>Nemacheilidae</taxon>
        <taxon>Triplophysa</taxon>
    </lineage>
</organism>
<protein>
    <submittedName>
        <fullName evidence="1">Uncharacterized protein</fullName>
    </submittedName>
</protein>
<keyword evidence="2" id="KW-1185">Reference proteome</keyword>
<dbReference type="PANTHER" id="PTHR38706:SF2">
    <property type="match status" value="1"/>
</dbReference>
<sequence>MVRRIKDISELQESGFGQPWPRHGLKLLYWFADECISDAWNDDMILLCDPTGGDFGFHFFANRCNRPSVKLLPDVKFHYYVVGNLNSPGAFMLPDYVREDNTRRIEDNSNADRIIVCYPGENKFGKVYVTTHKDKSNYDPSATFHITRTLIWLIKAYESINDFLRDTTYRTPKQIVPTNNPVSHVWYYNPELRLWVPKLDQRASPLPLQYYDSEICIDIEPPSTFYNSDVSVNIENDTETHKHSETLPRNKRCCERFCTIL</sequence>
<gene>
    <name evidence="1" type="ORF">E1301_Tti012133</name>
</gene>
<comment type="caution">
    <text evidence="1">The sequence shown here is derived from an EMBL/GenBank/DDBJ whole genome shotgun (WGS) entry which is preliminary data.</text>
</comment>
<dbReference type="Proteomes" id="UP000324632">
    <property type="component" value="Chromosome 4"/>
</dbReference>
<evidence type="ECO:0000313" key="1">
    <source>
        <dbReference type="EMBL" id="KAA0722059.1"/>
    </source>
</evidence>
<evidence type="ECO:0000313" key="2">
    <source>
        <dbReference type="Proteomes" id="UP000324632"/>
    </source>
</evidence>
<dbReference type="AlphaFoldDB" id="A0A5A9PM20"/>
<name>A0A5A9PM20_9TELE</name>
<dbReference type="EMBL" id="SOYY01000004">
    <property type="protein sequence ID" value="KAA0722059.1"/>
    <property type="molecule type" value="Genomic_DNA"/>
</dbReference>
<reference evidence="1 2" key="1">
    <citation type="journal article" date="2019" name="Mol. Ecol. Resour.">
        <title>Chromosome-level genome assembly of Triplophysa tibetana, a fish adapted to the harsh high-altitude environment of the Tibetan Plateau.</title>
        <authorList>
            <person name="Yang X."/>
            <person name="Liu H."/>
            <person name="Ma Z."/>
            <person name="Zou Y."/>
            <person name="Zou M."/>
            <person name="Mao Y."/>
            <person name="Li X."/>
            <person name="Wang H."/>
            <person name="Chen T."/>
            <person name="Wang W."/>
            <person name="Yang R."/>
        </authorList>
    </citation>
    <scope>NUCLEOTIDE SEQUENCE [LARGE SCALE GENOMIC DNA]</scope>
    <source>
        <strain evidence="1">TTIB1903HZAU</strain>
        <tissue evidence="1">Muscle</tissue>
    </source>
</reference>